<comment type="subcellular location">
    <subcellularLocation>
        <location evidence="1 6">Cell membrane</location>
        <topology evidence="1 6">Multi-pass membrane protein</topology>
    </subcellularLocation>
</comment>
<feature type="transmembrane region" description="Helical" evidence="6">
    <location>
        <begin position="157"/>
        <end position="175"/>
    </location>
</feature>
<feature type="transmembrane region" description="Helical" evidence="6">
    <location>
        <begin position="71"/>
        <end position="98"/>
    </location>
</feature>
<feature type="transmembrane region" description="Helical" evidence="6">
    <location>
        <begin position="40"/>
        <end position="59"/>
    </location>
</feature>
<dbReference type="PANTHER" id="PTHR12677">
    <property type="entry name" value="GOLGI APPARATUS MEMBRANE PROTEIN TVP38-RELATED"/>
    <property type="match status" value="1"/>
</dbReference>
<organism evidence="8 9">
    <name type="scientific">Caloramator fervidus</name>
    <dbReference type="NCBI Taxonomy" id="29344"/>
    <lineage>
        <taxon>Bacteria</taxon>
        <taxon>Bacillati</taxon>
        <taxon>Bacillota</taxon>
        <taxon>Clostridia</taxon>
        <taxon>Eubacteriales</taxon>
        <taxon>Clostridiaceae</taxon>
        <taxon>Caloramator</taxon>
    </lineage>
</organism>
<keyword evidence="3 6" id="KW-0812">Transmembrane</keyword>
<dbReference type="EMBL" id="FNUK01000009">
    <property type="protein sequence ID" value="SEF74900.1"/>
    <property type="molecule type" value="Genomic_DNA"/>
</dbReference>
<evidence type="ECO:0000256" key="2">
    <source>
        <dbReference type="ARBA" id="ARBA00022475"/>
    </source>
</evidence>
<dbReference type="OrthoDB" id="3173541at2"/>
<feature type="transmembrane region" description="Helical" evidence="6">
    <location>
        <begin position="9"/>
        <end position="28"/>
    </location>
</feature>
<comment type="similarity">
    <text evidence="6">Belongs to the TVP38/TMEM64 family.</text>
</comment>
<accession>A0A1H5UIN3</accession>
<dbReference type="InterPro" id="IPR032816">
    <property type="entry name" value="VTT_dom"/>
</dbReference>
<evidence type="ECO:0000256" key="4">
    <source>
        <dbReference type="ARBA" id="ARBA00022989"/>
    </source>
</evidence>
<evidence type="ECO:0000313" key="9">
    <source>
        <dbReference type="Proteomes" id="UP000242850"/>
    </source>
</evidence>
<name>A0A1H5UIN3_9CLOT</name>
<evidence type="ECO:0000256" key="3">
    <source>
        <dbReference type="ARBA" id="ARBA00022692"/>
    </source>
</evidence>
<dbReference type="Proteomes" id="UP000242850">
    <property type="component" value="Unassembled WGS sequence"/>
</dbReference>
<protein>
    <recommendedName>
        <fullName evidence="6">TVP38/TMEM64 family membrane protein</fullName>
    </recommendedName>
</protein>
<dbReference type="InterPro" id="IPR015414">
    <property type="entry name" value="TMEM64"/>
</dbReference>
<gene>
    <name evidence="8" type="ORF">SAMN05660865_00924</name>
</gene>
<dbReference type="Pfam" id="PF09335">
    <property type="entry name" value="VTT_dom"/>
    <property type="match status" value="1"/>
</dbReference>
<dbReference type="PANTHER" id="PTHR12677:SF59">
    <property type="entry name" value="GOLGI APPARATUS MEMBRANE PROTEIN TVP38-RELATED"/>
    <property type="match status" value="1"/>
</dbReference>
<evidence type="ECO:0000256" key="1">
    <source>
        <dbReference type="ARBA" id="ARBA00004651"/>
    </source>
</evidence>
<dbReference type="RefSeq" id="WP_103895906.1">
    <property type="nucleotide sequence ID" value="NZ_FNUK01000009.1"/>
</dbReference>
<evidence type="ECO:0000259" key="7">
    <source>
        <dbReference type="Pfam" id="PF09335"/>
    </source>
</evidence>
<dbReference type="GO" id="GO:0005886">
    <property type="term" value="C:plasma membrane"/>
    <property type="evidence" value="ECO:0007669"/>
    <property type="project" value="UniProtKB-SubCell"/>
</dbReference>
<dbReference type="AlphaFoldDB" id="A0A1H5UIN3"/>
<evidence type="ECO:0000256" key="6">
    <source>
        <dbReference type="RuleBase" id="RU366058"/>
    </source>
</evidence>
<keyword evidence="2 6" id="KW-1003">Cell membrane</keyword>
<sequence>MDKMTRKRIIFVLLFSVISLGFIVYFKLYDINILRKLIEFRGILTPIIFLILCSIRPLLFLPVGIFSTLGGLIFGAFLGTVYTLIGSILSSILGYYIARKFGKDLVDKLLKGRYKNIRLTSNKNDFIVTFIMRVVPILPFDAVSYICGLSEIRFKDYFLGTFLGIIPGTFIYSYFGSAVNNVYSKKFLISLFLLILLSLIPLIFKNSNIILQIQNKDKLD</sequence>
<keyword evidence="9" id="KW-1185">Reference proteome</keyword>
<feature type="transmembrane region" description="Helical" evidence="6">
    <location>
        <begin position="126"/>
        <end position="145"/>
    </location>
</feature>
<feature type="transmembrane region" description="Helical" evidence="6">
    <location>
        <begin position="187"/>
        <end position="204"/>
    </location>
</feature>
<reference evidence="9" key="1">
    <citation type="submission" date="2016-10" db="EMBL/GenBank/DDBJ databases">
        <authorList>
            <person name="Varghese N."/>
            <person name="Submissions S."/>
        </authorList>
    </citation>
    <scope>NUCLEOTIDE SEQUENCE [LARGE SCALE GENOMIC DNA]</scope>
    <source>
        <strain evidence="9">DSM 5463</strain>
    </source>
</reference>
<proteinExistence type="inferred from homology"/>
<keyword evidence="5 6" id="KW-0472">Membrane</keyword>
<evidence type="ECO:0000256" key="5">
    <source>
        <dbReference type="ARBA" id="ARBA00023136"/>
    </source>
</evidence>
<keyword evidence="4 6" id="KW-1133">Transmembrane helix</keyword>
<evidence type="ECO:0000313" key="8">
    <source>
        <dbReference type="EMBL" id="SEF74900.1"/>
    </source>
</evidence>
<feature type="domain" description="VTT" evidence="7">
    <location>
        <begin position="62"/>
        <end position="177"/>
    </location>
</feature>